<evidence type="ECO:0000313" key="4">
    <source>
        <dbReference type="Proteomes" id="UP000265848"/>
    </source>
</evidence>
<protein>
    <recommendedName>
        <fullName evidence="2">Recombinase-like domain-containing protein</fullName>
    </recommendedName>
</protein>
<reference evidence="3 4" key="1">
    <citation type="submission" date="2018-08" db="EMBL/GenBank/DDBJ databases">
        <title>Pseudooceanicola sediminis CY03 in the family Rhodobacteracea.</title>
        <authorList>
            <person name="Zhang Y.-J."/>
        </authorList>
    </citation>
    <scope>NUCLEOTIDE SEQUENCE [LARGE SCALE GENOMIC DNA]</scope>
    <source>
        <strain evidence="3 4">CY03</strain>
    </source>
</reference>
<organism evidence="3 4">
    <name type="scientific">Pseudooceanicola sediminis</name>
    <dbReference type="NCBI Taxonomy" id="2211117"/>
    <lineage>
        <taxon>Bacteria</taxon>
        <taxon>Pseudomonadati</taxon>
        <taxon>Pseudomonadota</taxon>
        <taxon>Alphaproteobacteria</taxon>
        <taxon>Rhodobacterales</taxon>
        <taxon>Paracoccaceae</taxon>
        <taxon>Pseudooceanicola</taxon>
    </lineage>
</organism>
<evidence type="ECO:0000259" key="2">
    <source>
        <dbReference type="Pfam" id="PF20552"/>
    </source>
</evidence>
<feature type="domain" description="Recombinase-like" evidence="2">
    <location>
        <begin position="11"/>
        <end position="76"/>
    </location>
</feature>
<feature type="region of interest" description="Disordered" evidence="1">
    <location>
        <begin position="1"/>
        <end position="22"/>
    </location>
</feature>
<name>A0A399J3J2_9RHOB</name>
<gene>
    <name evidence="3" type="ORF">DL237_03825</name>
</gene>
<evidence type="ECO:0000313" key="3">
    <source>
        <dbReference type="EMBL" id="RII39841.1"/>
    </source>
</evidence>
<evidence type="ECO:0000256" key="1">
    <source>
        <dbReference type="SAM" id="MobiDB-lite"/>
    </source>
</evidence>
<dbReference type="Proteomes" id="UP000265848">
    <property type="component" value="Unassembled WGS sequence"/>
</dbReference>
<dbReference type="EMBL" id="QWJJ01000003">
    <property type="protein sequence ID" value="RII39841.1"/>
    <property type="molecule type" value="Genomic_DNA"/>
</dbReference>
<dbReference type="AlphaFoldDB" id="A0A399J3J2"/>
<dbReference type="RefSeq" id="WP_119397721.1">
    <property type="nucleotide sequence ID" value="NZ_QWJJ01000003.1"/>
</dbReference>
<dbReference type="Pfam" id="PF20552">
    <property type="entry name" value="HTH_62"/>
    <property type="match status" value="1"/>
</dbReference>
<comment type="caution">
    <text evidence="3">The sequence shown here is derived from an EMBL/GenBank/DDBJ whole genome shotgun (WGS) entry which is preliminary data.</text>
</comment>
<proteinExistence type="predicted"/>
<dbReference type="OrthoDB" id="7860636at2"/>
<keyword evidence="4" id="KW-1185">Reference proteome</keyword>
<dbReference type="InterPro" id="IPR046789">
    <property type="entry name" value="HTH_62"/>
</dbReference>
<accession>A0A399J3J2</accession>
<sequence length="92" mass="9913">MNSEDEMQDPALRTQSKGRDLNAAETTFAAALERIYETGCHDFAQVVEQLNARGDARPSGETGAWTLDIFEAELKAINASHDAAHAEHGIGA</sequence>